<feature type="domain" description="EF-hand" evidence="2">
    <location>
        <begin position="65"/>
        <end position="91"/>
    </location>
</feature>
<proteinExistence type="predicted"/>
<dbReference type="InterPro" id="IPR002048">
    <property type="entry name" value="EF_hand_dom"/>
</dbReference>
<evidence type="ECO:0000256" key="1">
    <source>
        <dbReference type="SAM" id="MobiDB-lite"/>
    </source>
</evidence>
<accession>A0A4E0RTD5</accession>
<dbReference type="EMBL" id="JSZA02000025">
    <property type="protein sequence ID" value="TGO03324.1"/>
    <property type="molecule type" value="Genomic_DNA"/>
</dbReference>
<dbReference type="InterPro" id="IPR018247">
    <property type="entry name" value="EF_Hand_1_Ca_BS"/>
</dbReference>
<evidence type="ECO:0000313" key="4">
    <source>
        <dbReference type="Proteomes" id="UP000030428"/>
    </source>
</evidence>
<dbReference type="Proteomes" id="UP000030428">
    <property type="component" value="Unassembled WGS sequence"/>
</dbReference>
<name>A0A4E0RTD5_9GAMM</name>
<organism evidence="3 4">
    <name type="scientific">Candidatus Thiomargarita nelsonii</name>
    <dbReference type="NCBI Taxonomy" id="1003181"/>
    <lineage>
        <taxon>Bacteria</taxon>
        <taxon>Pseudomonadati</taxon>
        <taxon>Pseudomonadota</taxon>
        <taxon>Gammaproteobacteria</taxon>
        <taxon>Thiotrichales</taxon>
        <taxon>Thiotrichaceae</taxon>
        <taxon>Thiomargarita</taxon>
    </lineage>
</organism>
<dbReference type="Gene3D" id="1.10.238.10">
    <property type="entry name" value="EF-hand"/>
    <property type="match status" value="1"/>
</dbReference>
<keyword evidence="4" id="KW-1185">Reference proteome</keyword>
<dbReference type="AlphaFoldDB" id="A0A4E0RTD5"/>
<evidence type="ECO:0000259" key="2">
    <source>
        <dbReference type="PROSITE" id="PS50222"/>
    </source>
</evidence>
<reference evidence="3 4" key="1">
    <citation type="journal article" date="2016" name="Front. Microbiol.">
        <title>Single-Cell (Meta-)Genomics of a Dimorphic Candidatus Thiomargarita nelsonii Reveals Genomic Plasticity.</title>
        <authorList>
            <person name="Flood B.E."/>
            <person name="Fliss P."/>
            <person name="Jones D.S."/>
            <person name="Dick G.J."/>
            <person name="Jain S."/>
            <person name="Kaster A.K."/>
            <person name="Winkel M."/>
            <person name="Mussmann M."/>
            <person name="Bailey J."/>
        </authorList>
    </citation>
    <scope>NUCLEOTIDE SEQUENCE [LARGE SCALE GENOMIC DNA]</scope>
    <source>
        <strain evidence="3">Hydrate Ridge</strain>
    </source>
</reference>
<dbReference type="PROSITE" id="PS50222">
    <property type="entry name" value="EF_HAND_2"/>
    <property type="match status" value="1"/>
</dbReference>
<dbReference type="GO" id="GO:0005509">
    <property type="term" value="F:calcium ion binding"/>
    <property type="evidence" value="ECO:0007669"/>
    <property type="project" value="InterPro"/>
</dbReference>
<protein>
    <recommendedName>
        <fullName evidence="2">EF-hand domain-containing protein</fullName>
    </recommendedName>
</protein>
<feature type="region of interest" description="Disordered" evidence="1">
    <location>
        <begin position="1"/>
        <end position="23"/>
    </location>
</feature>
<dbReference type="SUPFAM" id="SSF47473">
    <property type="entry name" value="EF-hand"/>
    <property type="match status" value="1"/>
</dbReference>
<dbReference type="PROSITE" id="PS00018">
    <property type="entry name" value="EF_HAND_1"/>
    <property type="match status" value="1"/>
</dbReference>
<evidence type="ECO:0000313" key="3">
    <source>
        <dbReference type="EMBL" id="TGO03324.1"/>
    </source>
</evidence>
<dbReference type="InterPro" id="IPR011992">
    <property type="entry name" value="EF-hand-dom_pair"/>
</dbReference>
<comment type="caution">
    <text evidence="3">The sequence shown here is derived from an EMBL/GenBank/DDBJ whole genome shotgun (WGS) entry which is preliminary data.</text>
</comment>
<sequence>MQKRRGMGQGRGMGRGRNMPIFSDFDLNGDGNIVENEFYQARNQRIAERAKQGYQMRNLGNAPSFADLDTNGNGKISAEEFTAHQIQHRQQR</sequence>
<gene>
    <name evidence="3" type="ORF">PN36_08665</name>
</gene>
<dbReference type="Pfam" id="PF13202">
    <property type="entry name" value="EF-hand_5"/>
    <property type="match status" value="2"/>
</dbReference>